<dbReference type="AlphaFoldDB" id="A0AAW2H2S1"/>
<organism evidence="1 2">
    <name type="scientific">Cardiocondyla obscurior</name>
    <dbReference type="NCBI Taxonomy" id="286306"/>
    <lineage>
        <taxon>Eukaryota</taxon>
        <taxon>Metazoa</taxon>
        <taxon>Ecdysozoa</taxon>
        <taxon>Arthropoda</taxon>
        <taxon>Hexapoda</taxon>
        <taxon>Insecta</taxon>
        <taxon>Pterygota</taxon>
        <taxon>Neoptera</taxon>
        <taxon>Endopterygota</taxon>
        <taxon>Hymenoptera</taxon>
        <taxon>Apocrita</taxon>
        <taxon>Aculeata</taxon>
        <taxon>Formicoidea</taxon>
        <taxon>Formicidae</taxon>
        <taxon>Myrmicinae</taxon>
        <taxon>Cardiocondyla</taxon>
    </lineage>
</organism>
<comment type="caution">
    <text evidence="1">The sequence shown here is derived from an EMBL/GenBank/DDBJ whole genome shotgun (WGS) entry which is preliminary data.</text>
</comment>
<sequence>MICANARCRTAVREKRARENAQKREREREKSPPLITDHAVVLKSNHFYRVSRTRRRLLIIFLCRKITWHDRCEFPDRACTGPLRVPV</sequence>
<proteinExistence type="predicted"/>
<gene>
    <name evidence="1" type="ORF">PUN28_001052</name>
</gene>
<evidence type="ECO:0000313" key="2">
    <source>
        <dbReference type="Proteomes" id="UP001430953"/>
    </source>
</evidence>
<dbReference type="EMBL" id="JADYXP020000001">
    <property type="protein sequence ID" value="KAL0133840.1"/>
    <property type="molecule type" value="Genomic_DNA"/>
</dbReference>
<evidence type="ECO:0000313" key="1">
    <source>
        <dbReference type="EMBL" id="KAL0133840.1"/>
    </source>
</evidence>
<name>A0AAW2H2S1_9HYME</name>
<dbReference type="Proteomes" id="UP001430953">
    <property type="component" value="Unassembled WGS sequence"/>
</dbReference>
<keyword evidence="2" id="KW-1185">Reference proteome</keyword>
<evidence type="ECO:0008006" key="3">
    <source>
        <dbReference type="Google" id="ProtNLM"/>
    </source>
</evidence>
<protein>
    <recommendedName>
        <fullName evidence="3">Ribosomal protein S14</fullName>
    </recommendedName>
</protein>
<reference evidence="1 2" key="1">
    <citation type="submission" date="2023-03" db="EMBL/GenBank/DDBJ databases">
        <title>High recombination rates correlate with genetic variation in Cardiocondyla obscurior ants.</title>
        <authorList>
            <person name="Errbii M."/>
        </authorList>
    </citation>
    <scope>NUCLEOTIDE SEQUENCE [LARGE SCALE GENOMIC DNA]</scope>
    <source>
        <strain evidence="1">Alpha-2009</strain>
        <tissue evidence="1">Whole body</tissue>
    </source>
</reference>
<accession>A0AAW2H2S1</accession>